<dbReference type="CDD" id="cd00610">
    <property type="entry name" value="OAT_like"/>
    <property type="match status" value="1"/>
</dbReference>
<dbReference type="AlphaFoldDB" id="A0A1S7U9I1"/>
<dbReference type="Gene3D" id="3.40.640.10">
    <property type="entry name" value="Type I PLP-dependent aspartate aminotransferase-like (Major domain)"/>
    <property type="match status" value="1"/>
</dbReference>
<dbReference type="GO" id="GO:0009102">
    <property type="term" value="P:biotin biosynthetic process"/>
    <property type="evidence" value="ECO:0007669"/>
    <property type="project" value="TreeGrafter"/>
</dbReference>
<keyword evidence="3 7" id="KW-0032">Aminotransferase</keyword>
<keyword evidence="4 7" id="KW-0808">Transferase</keyword>
<dbReference type="Gene3D" id="3.90.1150.10">
    <property type="entry name" value="Aspartate Aminotransferase, domain 1"/>
    <property type="match status" value="1"/>
</dbReference>
<keyword evidence="8" id="KW-1185">Reference proteome</keyword>
<dbReference type="InterPro" id="IPR005814">
    <property type="entry name" value="Aminotrans_3"/>
</dbReference>
<dbReference type="EMBL" id="FCNP01000049">
    <property type="protein sequence ID" value="CVI63580.1"/>
    <property type="molecule type" value="Genomic_DNA"/>
</dbReference>
<dbReference type="InterPro" id="IPR015421">
    <property type="entry name" value="PyrdxlP-dep_Trfase_major"/>
</dbReference>
<dbReference type="GO" id="GO:0034387">
    <property type="term" value="F:4-aminobutyrate:pyruvate transaminase activity"/>
    <property type="evidence" value="ECO:0007669"/>
    <property type="project" value="UniProtKB-EC"/>
</dbReference>
<proteinExistence type="inferred from homology"/>
<comment type="cofactor">
    <cofactor evidence="1">
        <name>pyridoxal 5'-phosphate</name>
        <dbReference type="ChEBI" id="CHEBI:597326"/>
    </cofactor>
</comment>
<dbReference type="PIRSF" id="PIRSF000521">
    <property type="entry name" value="Transaminase_4ab_Lys_Orn"/>
    <property type="match status" value="1"/>
</dbReference>
<dbReference type="GO" id="GO:0009448">
    <property type="term" value="P:gamma-aminobutyric acid metabolic process"/>
    <property type="evidence" value="ECO:0007669"/>
    <property type="project" value="TreeGrafter"/>
</dbReference>
<dbReference type="Proteomes" id="UP000192140">
    <property type="component" value="Unassembled WGS sequence"/>
</dbReference>
<dbReference type="SUPFAM" id="SSF53383">
    <property type="entry name" value="PLP-dependent transferases"/>
    <property type="match status" value="1"/>
</dbReference>
<name>A0A1S7U9I1_9HYPH</name>
<dbReference type="InterPro" id="IPR049704">
    <property type="entry name" value="Aminotrans_3_PPA_site"/>
</dbReference>
<dbReference type="PANTHER" id="PTHR42684">
    <property type="entry name" value="ADENOSYLMETHIONINE-8-AMINO-7-OXONONANOATE AMINOTRANSFERASE"/>
    <property type="match status" value="1"/>
</dbReference>
<dbReference type="GO" id="GO:0004015">
    <property type="term" value="F:adenosylmethionine-8-amino-7-oxononanoate transaminase activity"/>
    <property type="evidence" value="ECO:0007669"/>
    <property type="project" value="TreeGrafter"/>
</dbReference>
<evidence type="ECO:0000256" key="6">
    <source>
        <dbReference type="RuleBase" id="RU003560"/>
    </source>
</evidence>
<dbReference type="PANTHER" id="PTHR42684:SF3">
    <property type="entry name" value="ADENOSYLMETHIONINE-8-AMINO-7-OXONONANOATE AMINOTRANSFERASE"/>
    <property type="match status" value="1"/>
</dbReference>
<evidence type="ECO:0000313" key="8">
    <source>
        <dbReference type="Proteomes" id="UP000192140"/>
    </source>
</evidence>
<evidence type="ECO:0000256" key="1">
    <source>
        <dbReference type="ARBA" id="ARBA00001933"/>
    </source>
</evidence>
<dbReference type="PROSITE" id="PS00600">
    <property type="entry name" value="AA_TRANSFER_CLASS_3"/>
    <property type="match status" value="1"/>
</dbReference>
<evidence type="ECO:0000256" key="2">
    <source>
        <dbReference type="ARBA" id="ARBA00008954"/>
    </source>
</evidence>
<comment type="similarity">
    <text evidence="2 6">Belongs to the class-III pyridoxal-phosphate-dependent aminotransferase family.</text>
</comment>
<dbReference type="RefSeq" id="WP_080855216.1">
    <property type="nucleotide sequence ID" value="NZ_LT009777.1"/>
</dbReference>
<dbReference type="EC" id="2.6.1.96" evidence="7"/>
<accession>A0A1S7U9I1</accession>
<dbReference type="GO" id="GO:0030170">
    <property type="term" value="F:pyridoxal phosphate binding"/>
    <property type="evidence" value="ECO:0007669"/>
    <property type="project" value="InterPro"/>
</dbReference>
<dbReference type="NCBIfam" id="NF004767">
    <property type="entry name" value="PRK06105.1"/>
    <property type="match status" value="1"/>
</dbReference>
<evidence type="ECO:0000256" key="3">
    <source>
        <dbReference type="ARBA" id="ARBA00022576"/>
    </source>
</evidence>
<gene>
    <name evidence="7" type="primary">GABA-TP</name>
    <name evidence="7" type="ORF">AGR7A_pAt20288</name>
</gene>
<sequence length="458" mass="49524">MVNPNSIEARDIAYVLHGNTNGPKHRDVGPLVVEEGDGIYVIDNNGKRYIEAMAGLWSVGVGFSEKRLVDAAVRQMNKLPYYHSFYHRSYGPLVDLSEKLISMAPVPMSKVFFTNSGSEANDTVLKFLWFRANAMGQPQKKKIITRNRAYHGITIAASSLTGLPHNHRSFDLIVPDVIRLTCPHHYREALPGEAEEAFATRLAEELEQRILEEGPETVCAMIAEPVMGAGGVIVPPATYWTKIQAVLKKYDILLVADEVINGFGRTGEMFASTTYDIAPDVLVLSKQLSSSYLPISAILFNEKVVEPIIEESGRLGILGHGFTGGGHPVAAAVALENINIIEERDLAANSTAMGERLRAGLKALEDHPLVGEVRGVGLLAAVELVVDKAAKTAFEPAGRLAAMVSDAMLANGVMSRPSGEAVLFCPPMIITADQVDDLVGRFKTSLDNVLESIVPAAA</sequence>
<evidence type="ECO:0000256" key="5">
    <source>
        <dbReference type="ARBA" id="ARBA00022898"/>
    </source>
</evidence>
<evidence type="ECO:0000313" key="7">
    <source>
        <dbReference type="EMBL" id="CVI63580.1"/>
    </source>
</evidence>
<reference evidence="7" key="1">
    <citation type="submission" date="2016-01" db="EMBL/GenBank/DDBJ databases">
        <authorList>
            <person name="Regsiter A."/>
            <person name="william w."/>
        </authorList>
    </citation>
    <scope>NUCLEOTIDE SEQUENCE</scope>
    <source>
        <strain evidence="7">NCPPB 1641</strain>
    </source>
</reference>
<keyword evidence="5 6" id="KW-0663">Pyridoxal phosphate</keyword>
<protein>
    <submittedName>
        <fullName evidence="7">Gamma aminobutyrate transaminase 1, mitochondrial</fullName>
        <ecNumber evidence="7">2.6.1.96</ecNumber>
    </submittedName>
</protein>
<organism evidence="7 8">
    <name type="scientific">Agrobacterium deltaense NCPPB 1641</name>
    <dbReference type="NCBI Taxonomy" id="1183425"/>
    <lineage>
        <taxon>Bacteria</taxon>
        <taxon>Pseudomonadati</taxon>
        <taxon>Pseudomonadota</taxon>
        <taxon>Alphaproteobacteria</taxon>
        <taxon>Hyphomicrobiales</taxon>
        <taxon>Rhizobiaceae</taxon>
        <taxon>Rhizobium/Agrobacterium group</taxon>
        <taxon>Agrobacterium</taxon>
    </lineage>
</organism>
<evidence type="ECO:0000256" key="4">
    <source>
        <dbReference type="ARBA" id="ARBA00022679"/>
    </source>
</evidence>
<comment type="caution">
    <text evidence="7">The sequence shown here is derived from an EMBL/GenBank/DDBJ whole genome shotgun (WGS) entry which is preliminary data.</text>
</comment>
<dbReference type="InterPro" id="IPR015424">
    <property type="entry name" value="PyrdxlP-dep_Trfase"/>
</dbReference>
<dbReference type="Pfam" id="PF00202">
    <property type="entry name" value="Aminotran_3"/>
    <property type="match status" value="1"/>
</dbReference>
<dbReference type="FunFam" id="3.40.640.10:FF:000014">
    <property type="entry name" value="Adenosylmethionine-8-amino-7-oxononanoate aminotransferase, probable"/>
    <property type="match status" value="1"/>
</dbReference>
<dbReference type="InterPro" id="IPR015422">
    <property type="entry name" value="PyrdxlP-dep_Trfase_small"/>
</dbReference>